<comment type="similarity">
    <text evidence="5 13">In the C-terminal section; belongs to the HTP reductase family.</text>
</comment>
<feature type="binding site" evidence="15">
    <location>
        <position position="202"/>
    </location>
    <ligand>
        <name>NADP(+)</name>
        <dbReference type="ChEBI" id="CHEBI:58349"/>
    </ligand>
</feature>
<dbReference type="PANTHER" id="PTHR38011:SF7">
    <property type="entry name" value="2,5-DIAMINO-6-RIBOSYLAMINO-4(3H)-PYRIMIDINONE 5'-PHOSPHATE REDUCTASE"/>
    <property type="match status" value="1"/>
</dbReference>
<dbReference type="FunFam" id="3.40.140.10:FF:000025">
    <property type="entry name" value="Riboflavin biosynthesis protein RibD"/>
    <property type="match status" value="1"/>
</dbReference>
<dbReference type="RefSeq" id="WP_042624088.1">
    <property type="nucleotide sequence ID" value="NZ_BSTO01000013.1"/>
</dbReference>
<dbReference type="Pfam" id="PF01872">
    <property type="entry name" value="RibD_C"/>
    <property type="match status" value="1"/>
</dbReference>
<keyword evidence="19" id="KW-1185">Reference proteome</keyword>
<evidence type="ECO:0000256" key="15">
    <source>
        <dbReference type="PIRSR" id="PIRSR006769-2"/>
    </source>
</evidence>
<evidence type="ECO:0000313" key="18">
    <source>
        <dbReference type="EMBL" id="AJK45349.1"/>
    </source>
</evidence>
<evidence type="ECO:0000313" key="19">
    <source>
        <dbReference type="Proteomes" id="UP000031838"/>
    </source>
</evidence>
<dbReference type="EMBL" id="CP002580">
    <property type="protein sequence ID" value="AJK45349.1"/>
    <property type="molecule type" value="Genomic_DNA"/>
</dbReference>
<dbReference type="OrthoDB" id="9800865at2"/>
<dbReference type="Proteomes" id="UP000031838">
    <property type="component" value="Chromosome 1"/>
</dbReference>
<dbReference type="InterPro" id="IPR002734">
    <property type="entry name" value="RibDG_C"/>
</dbReference>
<gene>
    <name evidence="18" type="primary">ribD</name>
    <name evidence="18" type="ORF">BGL_1c08150</name>
</gene>
<keyword evidence="12" id="KW-0511">Multifunctional enzyme</keyword>
<dbReference type="NCBIfam" id="TIGR00227">
    <property type="entry name" value="ribD_Cterm"/>
    <property type="match status" value="1"/>
</dbReference>
<dbReference type="CDD" id="cd01284">
    <property type="entry name" value="Riboflavin_deaminase-reductase"/>
    <property type="match status" value="1"/>
</dbReference>
<proteinExistence type="inferred from homology"/>
<reference evidence="18 19" key="2">
    <citation type="journal article" date="2016" name="Appl. Microbiol. Biotechnol.">
        <title>Mutations improving production and secretion of extracellular lipase by Burkholderia glumae PG1.</title>
        <authorList>
            <person name="Knapp A."/>
            <person name="Voget S."/>
            <person name="Gao R."/>
            <person name="Zaburannyi N."/>
            <person name="Krysciak D."/>
            <person name="Breuer M."/>
            <person name="Hauer B."/>
            <person name="Streit W.R."/>
            <person name="Muller R."/>
            <person name="Daniel R."/>
            <person name="Jaeger K.E."/>
        </authorList>
    </citation>
    <scope>NUCLEOTIDE SEQUENCE [LARGE SCALE GENOMIC DNA]</scope>
    <source>
        <strain evidence="18 19">PG1</strain>
    </source>
</reference>
<dbReference type="InterPro" id="IPR011549">
    <property type="entry name" value="RibD_C"/>
</dbReference>
<feature type="binding site" evidence="15">
    <location>
        <position position="174"/>
    </location>
    <ligand>
        <name>substrate</name>
    </ligand>
</feature>
<keyword evidence="10 13" id="KW-0521">NADP</keyword>
<keyword evidence="8 13" id="KW-0378">Hydrolase</keyword>
<dbReference type="KEGG" id="bgp:BGL_1c08150"/>
<dbReference type="InterPro" id="IPR002125">
    <property type="entry name" value="CMP_dCMP_dom"/>
</dbReference>
<dbReference type="InterPro" id="IPR016192">
    <property type="entry name" value="APOBEC/CMP_deaminase_Zn-bd"/>
</dbReference>
<feature type="binding site" evidence="15">
    <location>
        <position position="206"/>
    </location>
    <ligand>
        <name>substrate</name>
    </ligand>
</feature>
<dbReference type="InterPro" id="IPR004794">
    <property type="entry name" value="Eubact_RibD"/>
</dbReference>
<evidence type="ECO:0000256" key="8">
    <source>
        <dbReference type="ARBA" id="ARBA00022801"/>
    </source>
</evidence>
<evidence type="ECO:0000256" key="6">
    <source>
        <dbReference type="ARBA" id="ARBA00022619"/>
    </source>
</evidence>
<dbReference type="Gene3D" id="3.40.430.10">
    <property type="entry name" value="Dihydrofolate Reductase, subunit A"/>
    <property type="match status" value="1"/>
</dbReference>
<dbReference type="PANTHER" id="PTHR38011">
    <property type="entry name" value="DIHYDROFOLATE REDUCTASE FAMILY PROTEIN (AFU_ORTHOLOGUE AFUA_8G06820)"/>
    <property type="match status" value="1"/>
</dbReference>
<feature type="binding site" evidence="15">
    <location>
        <position position="228"/>
    </location>
    <ligand>
        <name>NADP(+)</name>
        <dbReference type="ChEBI" id="CHEBI:58349"/>
    </ligand>
</feature>
<evidence type="ECO:0000256" key="12">
    <source>
        <dbReference type="ARBA" id="ARBA00023268"/>
    </source>
</evidence>
<comment type="similarity">
    <text evidence="4 13">In the N-terminal section; belongs to the cytidine and deoxycytidylate deaminase family.</text>
</comment>
<dbReference type="SUPFAM" id="SSF53927">
    <property type="entry name" value="Cytidine deaminase-like"/>
    <property type="match status" value="1"/>
</dbReference>
<feature type="binding site" evidence="16">
    <location>
        <position position="90"/>
    </location>
    <ligand>
        <name>Zn(2+)</name>
        <dbReference type="ChEBI" id="CHEBI:29105"/>
        <note>catalytic</note>
    </ligand>
</feature>
<dbReference type="PIRSF" id="PIRSF006769">
    <property type="entry name" value="RibD"/>
    <property type="match status" value="1"/>
</dbReference>
<dbReference type="HOGENOM" id="CLU_036590_1_2_4"/>
<comment type="cofactor">
    <cofactor evidence="13 16">
        <name>Zn(2+)</name>
        <dbReference type="ChEBI" id="CHEBI:29105"/>
    </cofactor>
    <text evidence="13 16">Binds 1 zinc ion.</text>
</comment>
<dbReference type="GO" id="GO:0009231">
    <property type="term" value="P:riboflavin biosynthetic process"/>
    <property type="evidence" value="ECO:0007669"/>
    <property type="project" value="UniProtKB-UniPathway"/>
</dbReference>
<evidence type="ECO:0000256" key="16">
    <source>
        <dbReference type="PIRSR" id="PIRSR006769-3"/>
    </source>
</evidence>
<evidence type="ECO:0000256" key="13">
    <source>
        <dbReference type="PIRNR" id="PIRNR006769"/>
    </source>
</evidence>
<comment type="pathway">
    <text evidence="3 13">Cofactor biosynthesis; riboflavin biosynthesis; 5-amino-6-(D-ribitylamino)uracil from GTP: step 3/4.</text>
</comment>
<keyword evidence="11 13" id="KW-0560">Oxidoreductase</keyword>
<evidence type="ECO:0000256" key="7">
    <source>
        <dbReference type="ARBA" id="ARBA00022723"/>
    </source>
</evidence>
<dbReference type="GO" id="GO:0008703">
    <property type="term" value="F:5-amino-6-(5-phosphoribosylamino)uracil reductase activity"/>
    <property type="evidence" value="ECO:0007669"/>
    <property type="project" value="UniProtKB-EC"/>
</dbReference>
<dbReference type="Gene3D" id="3.40.140.10">
    <property type="entry name" value="Cytidine Deaminase, domain 2"/>
    <property type="match status" value="1"/>
</dbReference>
<evidence type="ECO:0000256" key="9">
    <source>
        <dbReference type="ARBA" id="ARBA00022833"/>
    </source>
</evidence>
<feature type="binding site" evidence="15">
    <location>
        <position position="190"/>
    </location>
    <ligand>
        <name>substrate</name>
    </ligand>
</feature>
<dbReference type="AlphaFoldDB" id="A0A0B6RTA5"/>
<comment type="pathway">
    <text evidence="2 13">Cofactor biosynthesis; riboflavin biosynthesis; 5-amino-6-(D-ribitylamino)uracil from GTP: step 2/4.</text>
</comment>
<dbReference type="GO" id="GO:0050661">
    <property type="term" value="F:NADP binding"/>
    <property type="evidence" value="ECO:0007669"/>
    <property type="project" value="InterPro"/>
</dbReference>
<dbReference type="UniPathway" id="UPA00275">
    <property type="reaction ID" value="UER00401"/>
</dbReference>
<comment type="catalytic activity">
    <reaction evidence="13">
        <text>5-amino-6-(5-phospho-D-ribitylamino)uracil + NADP(+) = 5-amino-6-(5-phospho-D-ribosylamino)uracil + NADPH + H(+)</text>
        <dbReference type="Rhea" id="RHEA:17845"/>
        <dbReference type="ChEBI" id="CHEBI:15378"/>
        <dbReference type="ChEBI" id="CHEBI:57783"/>
        <dbReference type="ChEBI" id="CHEBI:58349"/>
        <dbReference type="ChEBI" id="CHEBI:58421"/>
        <dbReference type="ChEBI" id="CHEBI:58453"/>
        <dbReference type="EC" id="1.1.1.193"/>
    </reaction>
</comment>
<name>A0A0B6RTA5_BURPL</name>
<feature type="binding site" evidence="15">
    <location>
        <position position="210"/>
    </location>
    <ligand>
        <name>substrate</name>
    </ligand>
</feature>
<comment type="catalytic activity">
    <reaction evidence="13">
        <text>2,5-diamino-6-hydroxy-4-(5-phosphoribosylamino)-pyrimidine + H2O + H(+) = 5-amino-6-(5-phospho-D-ribosylamino)uracil + NH4(+)</text>
        <dbReference type="Rhea" id="RHEA:21868"/>
        <dbReference type="ChEBI" id="CHEBI:15377"/>
        <dbReference type="ChEBI" id="CHEBI:15378"/>
        <dbReference type="ChEBI" id="CHEBI:28938"/>
        <dbReference type="ChEBI" id="CHEBI:58453"/>
        <dbReference type="ChEBI" id="CHEBI:58614"/>
        <dbReference type="EC" id="3.5.4.26"/>
    </reaction>
</comment>
<dbReference type="InterPro" id="IPR024072">
    <property type="entry name" value="DHFR-like_dom_sf"/>
</dbReference>
<evidence type="ECO:0000256" key="5">
    <source>
        <dbReference type="ARBA" id="ARBA00007417"/>
    </source>
</evidence>
<evidence type="ECO:0000256" key="11">
    <source>
        <dbReference type="ARBA" id="ARBA00023002"/>
    </source>
</evidence>
<keyword evidence="6 13" id="KW-0686">Riboflavin biosynthesis</keyword>
<evidence type="ECO:0000256" key="2">
    <source>
        <dbReference type="ARBA" id="ARBA00004882"/>
    </source>
</evidence>
<evidence type="ECO:0000256" key="1">
    <source>
        <dbReference type="ARBA" id="ARBA00002151"/>
    </source>
</evidence>
<protein>
    <recommendedName>
        <fullName evidence="13">Riboflavin biosynthesis protein RibD</fullName>
    </recommendedName>
    <domain>
        <recommendedName>
            <fullName evidence="13">Diaminohydroxyphosphoribosylaminopyrimidine deaminase</fullName>
            <shortName evidence="13">DRAP deaminase</shortName>
            <ecNumber evidence="13">3.5.4.26</ecNumber>
        </recommendedName>
        <alternativeName>
            <fullName evidence="13">Riboflavin-specific deaminase</fullName>
        </alternativeName>
    </domain>
    <domain>
        <recommendedName>
            <fullName evidence="13">5-amino-6-(5-phosphoribosylamino)uracil reductase</fullName>
            <ecNumber evidence="13">1.1.1.193</ecNumber>
        </recommendedName>
        <alternativeName>
            <fullName evidence="13">HTP reductase</fullName>
        </alternativeName>
    </domain>
</protein>
<feature type="binding site" evidence="16">
    <location>
        <position position="81"/>
    </location>
    <ligand>
        <name>Zn(2+)</name>
        <dbReference type="ChEBI" id="CHEBI:29105"/>
        <note>catalytic</note>
    </ligand>
</feature>
<dbReference type="PROSITE" id="PS00903">
    <property type="entry name" value="CYT_DCMP_DEAMINASES_1"/>
    <property type="match status" value="1"/>
</dbReference>
<comment type="function">
    <text evidence="1 13">Converts 2,5-diamino-6-(ribosylamino)-4(3h)-pyrimidinone 5'-phosphate into 5-amino-6-(ribosylamino)-2,4(1h,3h)-pyrimidinedione 5'-phosphate.</text>
</comment>
<dbReference type="KEGG" id="bpla:bpln_1g07940"/>
<dbReference type="PROSITE" id="PS51747">
    <property type="entry name" value="CYT_DCMP_DEAMINASES_2"/>
    <property type="match status" value="1"/>
</dbReference>
<feature type="binding site" evidence="15">
    <location>
        <position position="160"/>
    </location>
    <ligand>
        <name>NADP(+)</name>
        <dbReference type="ChEBI" id="CHEBI:58349"/>
    </ligand>
</feature>
<feature type="binding site" evidence="15">
    <location>
        <begin position="301"/>
        <end position="307"/>
    </location>
    <ligand>
        <name>NADP(+)</name>
        <dbReference type="ChEBI" id="CHEBI:58349"/>
    </ligand>
</feature>
<evidence type="ECO:0000256" key="10">
    <source>
        <dbReference type="ARBA" id="ARBA00022857"/>
    </source>
</evidence>
<keyword evidence="9 13" id="KW-0862">Zinc</keyword>
<dbReference type="Pfam" id="PF00383">
    <property type="entry name" value="dCMP_cyt_deam_1"/>
    <property type="match status" value="1"/>
</dbReference>
<feature type="binding site" evidence="16">
    <location>
        <position position="53"/>
    </location>
    <ligand>
        <name>Zn(2+)</name>
        <dbReference type="ChEBI" id="CHEBI:29105"/>
        <note>catalytic</note>
    </ligand>
</feature>
<sequence>MFSDTDFAHMQRALDLSSRGMYTTTPNPRVGCVIVKDDVVIGEGYTQPAGQDHAEVQAMKDARSRGHDLRGATVYVTLEPCSHFGRTPPCAQGLIDARVAKVIAAMEDPNPVVSGRGLAMLRDAGIEVRCGLLAQEAREMNIGFVSRMTRGRPWLRMKIAASLDGRSALPTGESQWITGEAARRDGHAWRARACAILTGIGTVLEDDPQLTVRDIDTPRQPLRVLIDSRLDLPLDAKLLAGAPILVFCGKLDAVSEARAAALRDRGAEVIPLADANGKVDLAAMLAVLGKRGINELHVEAGHKLNGSLLREGCVDELLVYLAPTLLGPEAAGMFNIATPPTLAQRTVLQYHSIDRIGDDLRVLARLVGAPAP</sequence>
<evidence type="ECO:0000256" key="3">
    <source>
        <dbReference type="ARBA" id="ARBA00004910"/>
    </source>
</evidence>
<dbReference type="InterPro" id="IPR016193">
    <property type="entry name" value="Cytidine_deaminase-like"/>
</dbReference>
<feature type="domain" description="CMP/dCMP-type deaminase" evidence="17">
    <location>
        <begin position="4"/>
        <end position="129"/>
    </location>
</feature>
<dbReference type="GO" id="GO:0008270">
    <property type="term" value="F:zinc ion binding"/>
    <property type="evidence" value="ECO:0007669"/>
    <property type="project" value="InterPro"/>
</dbReference>
<feature type="active site" description="Proton donor" evidence="14">
    <location>
        <position position="55"/>
    </location>
</feature>
<keyword evidence="7 13" id="KW-0479">Metal-binding</keyword>
<dbReference type="EC" id="1.1.1.193" evidence="13"/>
<dbReference type="NCBIfam" id="TIGR00326">
    <property type="entry name" value="eubact_ribD"/>
    <property type="match status" value="1"/>
</dbReference>
<dbReference type="InterPro" id="IPR050765">
    <property type="entry name" value="Riboflavin_Biosynth_HTPR"/>
</dbReference>
<feature type="binding site" evidence="15">
    <location>
        <position position="299"/>
    </location>
    <ligand>
        <name>substrate</name>
    </ligand>
</feature>
<dbReference type="GO" id="GO:0008835">
    <property type="term" value="F:diaminohydroxyphosphoribosylaminopyrimidine deaminase activity"/>
    <property type="evidence" value="ECO:0007669"/>
    <property type="project" value="UniProtKB-EC"/>
</dbReference>
<feature type="binding site" evidence="15">
    <location>
        <position position="213"/>
    </location>
    <ligand>
        <name>substrate</name>
    </ligand>
</feature>
<organism evidence="18 19">
    <name type="scientific">Burkholderia plantarii</name>
    <dbReference type="NCBI Taxonomy" id="41899"/>
    <lineage>
        <taxon>Bacteria</taxon>
        <taxon>Pseudomonadati</taxon>
        <taxon>Pseudomonadota</taxon>
        <taxon>Betaproteobacteria</taxon>
        <taxon>Burkholderiales</taxon>
        <taxon>Burkholderiaceae</taxon>
        <taxon>Burkholderia</taxon>
    </lineage>
</organism>
<evidence type="ECO:0000256" key="4">
    <source>
        <dbReference type="ARBA" id="ARBA00005259"/>
    </source>
</evidence>
<evidence type="ECO:0000259" key="17">
    <source>
        <dbReference type="PROSITE" id="PS51747"/>
    </source>
</evidence>
<dbReference type="EC" id="3.5.4.26" evidence="13"/>
<reference evidence="19" key="1">
    <citation type="submission" date="2011-03" db="EMBL/GenBank/DDBJ databases">
        <authorList>
            <person name="Voget S."/>
            <person name="Streit W.R."/>
            <person name="Jaeger K.E."/>
            <person name="Daniel R."/>
        </authorList>
    </citation>
    <scope>NUCLEOTIDE SEQUENCE [LARGE SCALE GENOMIC DNA]</scope>
    <source>
        <strain evidence="19">PG1</strain>
    </source>
</reference>
<accession>A0A0B6RTA5</accession>
<evidence type="ECO:0000256" key="14">
    <source>
        <dbReference type="PIRSR" id="PIRSR006769-1"/>
    </source>
</evidence>
<dbReference type="SUPFAM" id="SSF53597">
    <property type="entry name" value="Dihydrofolate reductase-like"/>
    <property type="match status" value="1"/>
</dbReference>
<feature type="binding site" evidence="15">
    <location>
        <position position="176"/>
    </location>
    <ligand>
        <name>NADP(+)</name>
        <dbReference type="ChEBI" id="CHEBI:58349"/>
    </ligand>
</feature>